<feature type="compositionally biased region" description="Basic and acidic residues" evidence="1">
    <location>
        <begin position="54"/>
        <end position="64"/>
    </location>
</feature>
<feature type="domain" description="Pyrroloquinoline quinone-dependent pyranose dehydrogenase beta-propeller" evidence="2">
    <location>
        <begin position="320"/>
        <end position="430"/>
    </location>
</feature>
<evidence type="ECO:0000313" key="3">
    <source>
        <dbReference type="EMBL" id="TLD69475.1"/>
    </source>
</evidence>
<dbReference type="OrthoDB" id="9770043at2"/>
<dbReference type="Proteomes" id="UP000306196">
    <property type="component" value="Unassembled WGS sequence"/>
</dbReference>
<dbReference type="Gene3D" id="2.120.10.30">
    <property type="entry name" value="TolB, C-terminal domain"/>
    <property type="match status" value="1"/>
</dbReference>
<organism evidence="3 4">
    <name type="scientific">Phragmitibacter flavus</name>
    <dbReference type="NCBI Taxonomy" id="2576071"/>
    <lineage>
        <taxon>Bacteria</taxon>
        <taxon>Pseudomonadati</taxon>
        <taxon>Verrucomicrobiota</taxon>
        <taxon>Verrucomicrobiia</taxon>
        <taxon>Verrucomicrobiales</taxon>
        <taxon>Verrucomicrobiaceae</taxon>
        <taxon>Phragmitibacter</taxon>
    </lineage>
</organism>
<dbReference type="PANTHER" id="PTHR19328:SF53">
    <property type="entry name" value="MEMBRANE PROTEIN"/>
    <property type="match status" value="1"/>
</dbReference>
<dbReference type="InterPro" id="IPR011041">
    <property type="entry name" value="Quinoprot_gluc/sorb_DH_b-prop"/>
</dbReference>
<dbReference type="InterPro" id="IPR011042">
    <property type="entry name" value="6-blade_b-propeller_TolB-like"/>
</dbReference>
<feature type="region of interest" description="Disordered" evidence="1">
    <location>
        <begin position="54"/>
        <end position="77"/>
    </location>
</feature>
<dbReference type="SUPFAM" id="SSF50952">
    <property type="entry name" value="Soluble quinoprotein glucose dehydrogenase"/>
    <property type="match status" value="1"/>
</dbReference>
<feature type="domain" description="Pyrroloquinoline quinone-dependent pyranose dehydrogenase beta-propeller" evidence="2">
    <location>
        <begin position="81"/>
        <end position="280"/>
    </location>
</feature>
<evidence type="ECO:0000313" key="4">
    <source>
        <dbReference type="Proteomes" id="UP000306196"/>
    </source>
</evidence>
<comment type="caution">
    <text evidence="3">The sequence shown here is derived from an EMBL/GenBank/DDBJ whole genome shotgun (WGS) entry which is preliminary data.</text>
</comment>
<protein>
    <submittedName>
        <fullName evidence="3">Sorbosone dehydrogenase family protein</fullName>
    </submittedName>
</protein>
<dbReference type="InterPro" id="IPR054539">
    <property type="entry name" value="Beta-prop_PDH"/>
</dbReference>
<evidence type="ECO:0000259" key="2">
    <source>
        <dbReference type="Pfam" id="PF22807"/>
    </source>
</evidence>
<dbReference type="RefSeq" id="WP_138087618.1">
    <property type="nucleotide sequence ID" value="NZ_VAUV01000013.1"/>
</dbReference>
<dbReference type="Pfam" id="PF22807">
    <property type="entry name" value="TrAA12"/>
    <property type="match status" value="2"/>
</dbReference>
<proteinExistence type="predicted"/>
<keyword evidence="4" id="KW-1185">Reference proteome</keyword>
<reference evidence="3 4" key="1">
    <citation type="submission" date="2019-05" db="EMBL/GenBank/DDBJ databases">
        <title>Verrucobacter flavum gen. nov., sp. nov. a new member of the family Verrucomicrobiaceae.</title>
        <authorList>
            <person name="Szuroczki S."/>
            <person name="Abbaszade G."/>
            <person name="Szabo A."/>
            <person name="Felfoldi T."/>
            <person name="Schumann P."/>
            <person name="Boka K."/>
            <person name="Keki Z."/>
            <person name="Toumi M."/>
            <person name="Toth E."/>
        </authorList>
    </citation>
    <scope>NUCLEOTIDE SEQUENCE [LARGE SCALE GENOMIC DNA]</scope>
    <source>
        <strain evidence="3 4">MG-N-17</strain>
    </source>
</reference>
<gene>
    <name evidence="3" type="ORF">FEM03_17700</name>
</gene>
<evidence type="ECO:0000256" key="1">
    <source>
        <dbReference type="SAM" id="MobiDB-lite"/>
    </source>
</evidence>
<dbReference type="PANTHER" id="PTHR19328">
    <property type="entry name" value="HEDGEHOG-INTERACTING PROTEIN"/>
    <property type="match status" value="1"/>
</dbReference>
<dbReference type="EMBL" id="VAUV01000013">
    <property type="protein sequence ID" value="TLD69475.1"/>
    <property type="molecule type" value="Genomic_DNA"/>
</dbReference>
<dbReference type="AlphaFoldDB" id="A0A5R8KC14"/>
<sequence length="435" mass="48058">MKTYRRTPGRSSATMAGLLAVLTITTVSAEVLTGRAAFGDWTSDAPGVRRKITVEDLPKPHEVPSSKNRPKMVDRPEDAWPKVPAGFKVELYAEKLKEPRVIVTAPNGDIFVAESKSDRVSVLRDEDGDGKPELNQVFATDLKQPFGIAFYPLGDDPKFIYIANTNEVVRFPYKNGQLKVEGKPEVITELSSGGQLTGGGHWTRDIVFSKDGTKLFISIGSKSNVDDNEEEADRARIFECDPDGKNKRVYAWGVRNPVGLAIHPETGDLWTSVNERDELGDNLPPDYVTKVKDGGFYGWPWFYIGGNEDPSHVGKKAELKDQVIVPDVLLQSHTASLCMTFYDGAMFPAEYKNHAFAAQHGSWNRERRTGYKLIRIPVDGGNATGEYEDFMTGFVTADGDVWGRPVGVTVAKDGSMLVSDDGANCIWRITYEGNK</sequence>
<name>A0A5R8KC14_9BACT</name>
<accession>A0A5R8KC14</accession>